<proteinExistence type="predicted"/>
<accession>A0A955LB46</accession>
<sequence length="126" mass="14717">MNIFEQAGRIKLRFNLGGNISVEHLWDVDFEVLENYEAQLTQEVETHKSKKSRLKQVRRTQEQMKDDLRLQIVSHVLNVRAEEIAAAQEKALAKQNEQRIMELIQNKKNEELASKSIEELEAMLSK</sequence>
<reference evidence="2" key="1">
    <citation type="submission" date="2020-04" db="EMBL/GenBank/DDBJ databases">
        <authorList>
            <person name="Zhang T."/>
        </authorList>
    </citation>
    <scope>NUCLEOTIDE SEQUENCE</scope>
    <source>
        <strain evidence="2">HKST-UBA09</strain>
    </source>
</reference>
<dbReference type="Proteomes" id="UP000714915">
    <property type="component" value="Unassembled WGS sequence"/>
</dbReference>
<evidence type="ECO:0000256" key="1">
    <source>
        <dbReference type="SAM" id="Coils"/>
    </source>
</evidence>
<reference evidence="2" key="2">
    <citation type="journal article" date="2021" name="Microbiome">
        <title>Successional dynamics and alternative stable states in a saline activated sludge microbial community over 9 years.</title>
        <authorList>
            <person name="Wang Y."/>
            <person name="Ye J."/>
            <person name="Ju F."/>
            <person name="Liu L."/>
            <person name="Boyd J.A."/>
            <person name="Deng Y."/>
            <person name="Parks D.H."/>
            <person name="Jiang X."/>
            <person name="Yin X."/>
            <person name="Woodcroft B.J."/>
            <person name="Tyson G.W."/>
            <person name="Hugenholtz P."/>
            <person name="Polz M.F."/>
            <person name="Zhang T."/>
        </authorList>
    </citation>
    <scope>NUCLEOTIDE SEQUENCE</scope>
    <source>
        <strain evidence="2">HKST-UBA09</strain>
    </source>
</reference>
<dbReference type="AlphaFoldDB" id="A0A955LB46"/>
<dbReference type="EMBL" id="JAGQLF010000112">
    <property type="protein sequence ID" value="MCA9387392.1"/>
    <property type="molecule type" value="Genomic_DNA"/>
</dbReference>
<name>A0A955LB46_9BACT</name>
<comment type="caution">
    <text evidence="2">The sequence shown here is derived from an EMBL/GenBank/DDBJ whole genome shotgun (WGS) entry which is preliminary data.</text>
</comment>
<feature type="coiled-coil region" evidence="1">
    <location>
        <begin position="78"/>
        <end position="113"/>
    </location>
</feature>
<evidence type="ECO:0000313" key="2">
    <source>
        <dbReference type="EMBL" id="MCA9387392.1"/>
    </source>
</evidence>
<keyword evidence="1" id="KW-0175">Coiled coil</keyword>
<organism evidence="2 3">
    <name type="scientific">Candidatus Dojkabacteria bacterium</name>
    <dbReference type="NCBI Taxonomy" id="2099670"/>
    <lineage>
        <taxon>Bacteria</taxon>
        <taxon>Candidatus Dojkabacteria</taxon>
    </lineage>
</organism>
<evidence type="ECO:0000313" key="3">
    <source>
        <dbReference type="Proteomes" id="UP000714915"/>
    </source>
</evidence>
<protein>
    <submittedName>
        <fullName evidence="2">Uncharacterized protein</fullName>
    </submittedName>
</protein>
<gene>
    <name evidence="2" type="ORF">KC669_05155</name>
</gene>